<keyword evidence="8" id="KW-0804">Transcription</keyword>
<dbReference type="SMART" id="SM00355">
    <property type="entry name" value="ZnF_C2H2"/>
    <property type="match status" value="10"/>
</dbReference>
<dbReference type="InterPro" id="IPR036236">
    <property type="entry name" value="Znf_C2H2_sf"/>
</dbReference>
<dbReference type="EMBL" id="MN739211">
    <property type="protein sequence ID" value="QHS93880.1"/>
    <property type="molecule type" value="Genomic_DNA"/>
</dbReference>
<comment type="similarity">
    <text evidence="1">Belongs to the krueppel C2H2-type zinc-finger protein family.</text>
</comment>
<reference evidence="10" key="1">
    <citation type="journal article" date="2020" name="Nature">
        <title>Giant virus diversity and host interactions through global metagenomics.</title>
        <authorList>
            <person name="Schulz F."/>
            <person name="Roux S."/>
            <person name="Paez-Espino D."/>
            <person name="Jungbluth S."/>
            <person name="Walsh D.A."/>
            <person name="Denef V.J."/>
            <person name="McMahon K.D."/>
            <person name="Konstantinidis K.T."/>
            <person name="Eloe-Fadrosh E.A."/>
            <person name="Kyrpides N.C."/>
            <person name="Woyke T."/>
        </authorList>
    </citation>
    <scope>NUCLEOTIDE SEQUENCE</scope>
    <source>
        <strain evidence="10">GVMAG-M-3300018080-19</strain>
    </source>
</reference>
<dbReference type="InterPro" id="IPR050331">
    <property type="entry name" value="Zinc_finger"/>
</dbReference>
<feature type="domain" description="C2H2-type" evidence="9">
    <location>
        <begin position="83"/>
        <end position="110"/>
    </location>
</feature>
<feature type="domain" description="C2H2-type" evidence="9">
    <location>
        <begin position="195"/>
        <end position="222"/>
    </location>
</feature>
<keyword evidence="2" id="KW-0479">Metal-binding</keyword>
<name>A0A6C0BP99_9ZZZZ</name>
<evidence type="ECO:0000256" key="6">
    <source>
        <dbReference type="ARBA" id="ARBA00023015"/>
    </source>
</evidence>
<dbReference type="PANTHER" id="PTHR16515">
    <property type="entry name" value="PR DOMAIN ZINC FINGER PROTEIN"/>
    <property type="match status" value="1"/>
</dbReference>
<protein>
    <recommendedName>
        <fullName evidence="9">C2H2-type domain-containing protein</fullName>
    </recommendedName>
</protein>
<keyword evidence="6" id="KW-0805">Transcription regulation</keyword>
<dbReference type="PROSITE" id="PS00028">
    <property type="entry name" value="ZINC_FINGER_C2H2_1"/>
    <property type="match status" value="9"/>
</dbReference>
<evidence type="ECO:0000259" key="9">
    <source>
        <dbReference type="PROSITE" id="PS50157"/>
    </source>
</evidence>
<dbReference type="FunFam" id="3.30.160.60:FF:000624">
    <property type="entry name" value="zinc finger protein 697"/>
    <property type="match status" value="1"/>
</dbReference>
<dbReference type="Pfam" id="PF00096">
    <property type="entry name" value="zf-C2H2"/>
    <property type="match status" value="8"/>
</dbReference>
<feature type="domain" description="C2H2-type" evidence="9">
    <location>
        <begin position="167"/>
        <end position="194"/>
    </location>
</feature>
<accession>A0A6C0BP99</accession>
<dbReference type="PANTHER" id="PTHR16515:SF49">
    <property type="entry name" value="GASTRULA ZINC FINGER PROTEIN XLCGF49.1-LIKE-RELATED"/>
    <property type="match status" value="1"/>
</dbReference>
<dbReference type="GO" id="GO:0008270">
    <property type="term" value="F:zinc ion binding"/>
    <property type="evidence" value="ECO:0007669"/>
    <property type="project" value="UniProtKB-KW"/>
</dbReference>
<proteinExistence type="inferred from homology"/>
<keyword evidence="4" id="KW-0863">Zinc-finger</keyword>
<evidence type="ECO:0000256" key="8">
    <source>
        <dbReference type="ARBA" id="ARBA00023163"/>
    </source>
</evidence>
<dbReference type="SUPFAM" id="SSF57667">
    <property type="entry name" value="beta-beta-alpha zinc fingers"/>
    <property type="match status" value="5"/>
</dbReference>
<evidence type="ECO:0000256" key="4">
    <source>
        <dbReference type="ARBA" id="ARBA00022771"/>
    </source>
</evidence>
<dbReference type="GO" id="GO:0005634">
    <property type="term" value="C:nucleus"/>
    <property type="evidence" value="ECO:0007669"/>
    <property type="project" value="TreeGrafter"/>
</dbReference>
<keyword evidence="7" id="KW-0238">DNA-binding</keyword>
<sequence length="562" mass="65271">MPKRPLELLKNVKHRKLRKICRDRLEKATMEDDIFERSSVAFTFGDDGTLMFRTRSSELTPACIQCYMKDNKAIDRKACRKHHHCQSCYYSFTKRKILKQHLFLHAGKRPYQCPACNKSFAKNGNLTTHYRVHSGDKPYQCHVCGKSFARGGGLTRHMRVHTGDKPYQCSQCSKSFKTWGSLNVHRLTHSGDKPYQCPICSKSFASRGNLTIHHRTHSGYKPHQCPQCNKSFTTNRDLTRHRRTHSGDKPYQCPICSKSFRYRGHLTPHLWIHSGHKPHKCPQCNKSFTTNSSLTTHLRIHSGEKPYQCPICSKSFASNSNLRAHERRHEKSKTWTNVCHMVEYGTQVYQAGQGNLQCGQRFKTKHGLQYHIQICHTKEGIKKKFKSEKQLEAFFKDKGVVFQQQVHVSWSQCPQLQLGGKAARPDFLVNLPGVNATILVGNDEMRHRQYACDFKRTIKLAATLTPKHPTLVYVRFNPHYYYRGDSLYDQSLKEGHRRIWDILTTKLTNLQPGLNLIYVNYDQVETDDPELWKRLKHYVEVQDGDENFQNRTLLQDCVVGVY</sequence>
<organism evidence="10">
    <name type="scientific">viral metagenome</name>
    <dbReference type="NCBI Taxonomy" id="1070528"/>
    <lineage>
        <taxon>unclassified sequences</taxon>
        <taxon>metagenomes</taxon>
        <taxon>organismal metagenomes</taxon>
    </lineage>
</organism>
<evidence type="ECO:0000256" key="3">
    <source>
        <dbReference type="ARBA" id="ARBA00022737"/>
    </source>
</evidence>
<feature type="domain" description="C2H2-type" evidence="9">
    <location>
        <begin position="111"/>
        <end position="138"/>
    </location>
</feature>
<feature type="domain" description="C2H2-type" evidence="9">
    <location>
        <begin position="279"/>
        <end position="306"/>
    </location>
</feature>
<dbReference type="GO" id="GO:0003677">
    <property type="term" value="F:DNA binding"/>
    <property type="evidence" value="ECO:0007669"/>
    <property type="project" value="UniProtKB-KW"/>
</dbReference>
<dbReference type="FunFam" id="3.30.160.60:FF:000151">
    <property type="entry name" value="Zinc finger and SCAN domain-containing 21"/>
    <property type="match status" value="1"/>
</dbReference>
<keyword evidence="5" id="KW-0862">Zinc</keyword>
<evidence type="ECO:0000256" key="7">
    <source>
        <dbReference type="ARBA" id="ARBA00023125"/>
    </source>
</evidence>
<feature type="domain" description="C2H2-type" evidence="9">
    <location>
        <begin position="251"/>
        <end position="278"/>
    </location>
</feature>
<dbReference type="FunFam" id="3.30.160.60:FF:001480">
    <property type="entry name" value="Si:cabz01071911.3"/>
    <property type="match status" value="2"/>
</dbReference>
<dbReference type="Gene3D" id="3.30.160.60">
    <property type="entry name" value="Classic Zinc Finger"/>
    <property type="match status" value="8"/>
</dbReference>
<dbReference type="InterPro" id="IPR013087">
    <property type="entry name" value="Znf_C2H2_type"/>
</dbReference>
<evidence type="ECO:0000256" key="2">
    <source>
        <dbReference type="ARBA" id="ARBA00022723"/>
    </source>
</evidence>
<evidence type="ECO:0000256" key="5">
    <source>
        <dbReference type="ARBA" id="ARBA00022833"/>
    </source>
</evidence>
<dbReference type="AlphaFoldDB" id="A0A6C0BP99"/>
<feature type="domain" description="C2H2-type" evidence="9">
    <location>
        <begin position="139"/>
        <end position="166"/>
    </location>
</feature>
<dbReference type="FunFam" id="3.30.160.60:FF:000495">
    <property type="entry name" value="zinc finger protein 668"/>
    <property type="match status" value="1"/>
</dbReference>
<feature type="domain" description="C2H2-type" evidence="9">
    <location>
        <begin position="223"/>
        <end position="250"/>
    </location>
</feature>
<dbReference type="FunFam" id="3.30.160.60:FF:000045">
    <property type="entry name" value="ZFP69 zinc finger protein B"/>
    <property type="match status" value="1"/>
</dbReference>
<dbReference type="PROSITE" id="PS50157">
    <property type="entry name" value="ZINC_FINGER_C2H2_2"/>
    <property type="match status" value="9"/>
</dbReference>
<dbReference type="GO" id="GO:0010468">
    <property type="term" value="P:regulation of gene expression"/>
    <property type="evidence" value="ECO:0007669"/>
    <property type="project" value="TreeGrafter"/>
</dbReference>
<feature type="domain" description="C2H2-type" evidence="9">
    <location>
        <begin position="307"/>
        <end position="334"/>
    </location>
</feature>
<keyword evidence="3" id="KW-0677">Repeat</keyword>
<evidence type="ECO:0000256" key="1">
    <source>
        <dbReference type="ARBA" id="ARBA00006991"/>
    </source>
</evidence>
<dbReference type="FunFam" id="3.30.160.60:FF:002343">
    <property type="entry name" value="Zinc finger protein 33A"/>
    <property type="match status" value="2"/>
</dbReference>
<evidence type="ECO:0000313" key="10">
    <source>
        <dbReference type="EMBL" id="QHS93880.1"/>
    </source>
</evidence>